<dbReference type="AlphaFoldDB" id="A0A3N4P414"/>
<dbReference type="InterPro" id="IPR011235">
    <property type="entry name" value="MepB-like"/>
</dbReference>
<keyword evidence="2" id="KW-1185">Reference proteome</keyword>
<dbReference type="InterPro" id="IPR038231">
    <property type="entry name" value="MepB-like_sf"/>
</dbReference>
<name>A0A3N4P414_9FLAO</name>
<dbReference type="EMBL" id="RPFJ01000003">
    <property type="protein sequence ID" value="RPD99676.1"/>
    <property type="molecule type" value="Genomic_DNA"/>
</dbReference>
<organism evidence="1 2">
    <name type="scientific">Aureibaculum marinum</name>
    <dbReference type="NCBI Taxonomy" id="2487930"/>
    <lineage>
        <taxon>Bacteria</taxon>
        <taxon>Pseudomonadati</taxon>
        <taxon>Bacteroidota</taxon>
        <taxon>Flavobacteriia</taxon>
        <taxon>Flavobacteriales</taxon>
        <taxon>Flavobacteriaceae</taxon>
        <taxon>Aureibaculum</taxon>
    </lineage>
</organism>
<evidence type="ECO:0000313" key="2">
    <source>
        <dbReference type="Proteomes" id="UP000270856"/>
    </source>
</evidence>
<dbReference type="Pfam" id="PF08877">
    <property type="entry name" value="MepB-like"/>
    <property type="match status" value="1"/>
</dbReference>
<dbReference type="Gene3D" id="3.40.1350.140">
    <property type="entry name" value="MepB-like"/>
    <property type="match status" value="1"/>
</dbReference>
<dbReference type="OrthoDB" id="4954833at2"/>
<sequence length="174" mass="20127">MKEGCIHKNVVEKLSLIQELIPSKYKFSNLEFEKESLAYWACSFEINNQKVIFRKAKTTPSKVGQFVTIWKRNAQEKIEPFCIDDNFNFIIVSVSNESEFGQFVFPKSVLVANGIVSTKNKEGKRGFRVYPPWVITKSKQAITTQEWQLKYFLALKNNSINRDKAIAFFNLNGN</sequence>
<comment type="caution">
    <text evidence="1">The sequence shown here is derived from an EMBL/GenBank/DDBJ whole genome shotgun (WGS) entry which is preliminary data.</text>
</comment>
<protein>
    <submittedName>
        <fullName evidence="1">MepB family protein</fullName>
    </submittedName>
</protein>
<reference evidence="1 2" key="1">
    <citation type="submission" date="2018-11" db="EMBL/GenBank/DDBJ databases">
        <title>Aureibaculum marinum gen. nov., sp. nov., a member of the family Flavobacteriaceae isolated from the Bohai Sea.</title>
        <authorList>
            <person name="Ji X."/>
        </authorList>
    </citation>
    <scope>NUCLEOTIDE SEQUENCE [LARGE SCALE GENOMIC DNA]</scope>
    <source>
        <strain evidence="1 2">BH-SD17</strain>
    </source>
</reference>
<gene>
    <name evidence="1" type="ORF">EGM88_03790</name>
</gene>
<dbReference type="Proteomes" id="UP000270856">
    <property type="component" value="Unassembled WGS sequence"/>
</dbReference>
<dbReference type="RefSeq" id="WP_123896641.1">
    <property type="nucleotide sequence ID" value="NZ_RPFJ01000003.1"/>
</dbReference>
<accession>A0A3N4P414</accession>
<proteinExistence type="predicted"/>
<evidence type="ECO:0000313" key="1">
    <source>
        <dbReference type="EMBL" id="RPD99676.1"/>
    </source>
</evidence>
<dbReference type="PIRSF" id="PIRSF032285">
    <property type="entry name" value="UCP032285"/>
    <property type="match status" value="1"/>
</dbReference>